<dbReference type="Gene3D" id="3.40.50.720">
    <property type="entry name" value="NAD(P)-binding Rossmann-like Domain"/>
    <property type="match status" value="1"/>
</dbReference>
<dbReference type="InterPro" id="IPR051317">
    <property type="entry name" value="Gfo/Idh/MocA_oxidoreduct"/>
</dbReference>
<dbReference type="InterPro" id="IPR000683">
    <property type="entry name" value="Gfo/Idh/MocA-like_OxRdtase_N"/>
</dbReference>
<evidence type="ECO:0000313" key="3">
    <source>
        <dbReference type="EMBL" id="ANY66296.1"/>
    </source>
</evidence>
<name>A0A1B2DF24_9BACL</name>
<evidence type="ECO:0000259" key="1">
    <source>
        <dbReference type="Pfam" id="PF01408"/>
    </source>
</evidence>
<dbReference type="Pfam" id="PF22725">
    <property type="entry name" value="GFO_IDH_MocA_C3"/>
    <property type="match status" value="1"/>
</dbReference>
<dbReference type="InterPro" id="IPR036291">
    <property type="entry name" value="NAD(P)-bd_dom_sf"/>
</dbReference>
<protein>
    <recommendedName>
        <fullName evidence="4">Oxidoreductase</fullName>
    </recommendedName>
</protein>
<sequence length="340" mass="38844">MMGRKVKYKGVIIGAGHFSDVQLEAWQSVSDAEMVAIYDIDAAKADQLASKYEMLSFHDFDQMIREVNPDFIDICTPPASHFEYVRFAVDLGLPVLCQKPLAPTLSESEELVRYAAERNVPLMVNENWRWQPWYRHIKRVLEEGQLGEIFYANFAMRPGDGWGESPYPVQPYFREMERFLMFETGIHFIDTFRFLFGEISSVYCQSRRINPVIRGEDLSIMFANFSSGMVAVYDANRVAYTPINRSPTYGNMVIEGTEGKLRLDEEGRIFLINRGGTETEFVYEIPSGYKGGSAIATQRHFVDCLAEGRGFETSGSDYLTNMRILFSCYDSMQHKGNVAL</sequence>
<feature type="domain" description="GFO/IDH/MocA-like oxidoreductase" evidence="2">
    <location>
        <begin position="134"/>
        <end position="262"/>
    </location>
</feature>
<reference evidence="3" key="1">
    <citation type="submission" date="2016-08" db="EMBL/GenBank/DDBJ databases">
        <title>Complete Genome Seqeunce of Paenibacillus sp. BIHB 4019 from tea rhizoplane.</title>
        <authorList>
            <person name="Thakur R."/>
            <person name="Swarnkar M.K."/>
            <person name="Gulati A."/>
        </authorList>
    </citation>
    <scope>NUCLEOTIDE SEQUENCE [LARGE SCALE GENOMIC DNA]</scope>
    <source>
        <strain evidence="3">BIHB4019</strain>
    </source>
</reference>
<dbReference type="GO" id="GO:0000166">
    <property type="term" value="F:nucleotide binding"/>
    <property type="evidence" value="ECO:0007669"/>
    <property type="project" value="InterPro"/>
</dbReference>
<evidence type="ECO:0000259" key="2">
    <source>
        <dbReference type="Pfam" id="PF22725"/>
    </source>
</evidence>
<evidence type="ECO:0008006" key="4">
    <source>
        <dbReference type="Google" id="ProtNLM"/>
    </source>
</evidence>
<gene>
    <name evidence="3" type="ORF">BBD42_07310</name>
</gene>
<dbReference type="SUPFAM" id="SSF55347">
    <property type="entry name" value="Glyceraldehyde-3-phosphate dehydrogenase-like, C-terminal domain"/>
    <property type="match status" value="1"/>
</dbReference>
<dbReference type="PANTHER" id="PTHR43708">
    <property type="entry name" value="CONSERVED EXPRESSED OXIDOREDUCTASE (EUROFUNG)"/>
    <property type="match status" value="1"/>
</dbReference>
<dbReference type="PANTHER" id="PTHR43708:SF8">
    <property type="entry name" value="OXIDOREDUCTASE"/>
    <property type="match status" value="1"/>
</dbReference>
<proteinExistence type="predicted"/>
<dbReference type="Gene3D" id="3.30.360.10">
    <property type="entry name" value="Dihydrodipicolinate Reductase, domain 2"/>
    <property type="match status" value="1"/>
</dbReference>
<dbReference type="InterPro" id="IPR055170">
    <property type="entry name" value="GFO_IDH_MocA-like_dom"/>
</dbReference>
<organism evidence="3">
    <name type="scientific">Paenibacillus sp. BIHB 4019</name>
    <dbReference type="NCBI Taxonomy" id="1870819"/>
    <lineage>
        <taxon>Bacteria</taxon>
        <taxon>Bacillati</taxon>
        <taxon>Bacillota</taxon>
        <taxon>Bacilli</taxon>
        <taxon>Bacillales</taxon>
        <taxon>Paenibacillaceae</taxon>
        <taxon>Paenibacillus</taxon>
    </lineage>
</organism>
<dbReference type="RefSeq" id="WP_099517664.1">
    <property type="nucleotide sequence ID" value="NZ_CP016808.1"/>
</dbReference>
<dbReference type="Pfam" id="PF01408">
    <property type="entry name" value="GFO_IDH_MocA"/>
    <property type="match status" value="1"/>
</dbReference>
<dbReference type="EMBL" id="CP016808">
    <property type="protein sequence ID" value="ANY66296.1"/>
    <property type="molecule type" value="Genomic_DNA"/>
</dbReference>
<dbReference type="AlphaFoldDB" id="A0A1B2DF24"/>
<feature type="domain" description="Gfo/Idh/MocA-like oxidoreductase N-terminal" evidence="1">
    <location>
        <begin position="11"/>
        <end position="125"/>
    </location>
</feature>
<dbReference type="SUPFAM" id="SSF51735">
    <property type="entry name" value="NAD(P)-binding Rossmann-fold domains"/>
    <property type="match status" value="1"/>
</dbReference>
<accession>A0A1B2DF24</accession>